<keyword evidence="4" id="KW-0723">Serine/threonine-protein kinase</keyword>
<keyword evidence="3" id="KW-1003">Cell membrane</keyword>
<keyword evidence="10 16" id="KW-1133">Transmembrane helix</keyword>
<sequence>MPIIFRRSSPSRRLFSPLPPEATSSSLPPPPPVDPNLLFASPPSPWFSNLNDLIHASLPVSLLSTRYASIYGTPPPPLVSVSPPSPPLPPSRLLESLPLISPAPLSPEPTSSEPPSSPTLLQPSIGKSTGLSPGLLAAGIVAVIGVVCIILLLFVWYKKKKRGENAAGTGSSNIRTSAPEAPNRDNRQNSQPQQWELKASPQGCEVPMLPKSSPPLAAESPQQLLSASYNSELPPPVSSSTGGWGPVHSVLENQLKQSFSTKAFEIEELAEATNGFSEDIGAGGFGYVYKGILSDGNEVAVKCLKEKSRQGDREFLTEIEIISRVHHKHLVSLLGYCVNGNQRMLVYEFVPNKTLDFHLHGKDQPTLDWASRLKIAIGTAKGLAYLHEDCHPKIVHRDIMATNILLDSKFEAKVADFGLAKFFTGTDTHVSTRIMGTFGYLAPEYASTGKLTVKSDVYSFGVTLLELITGCSPFHESRFDLNVSFVDSVRPLLTQAIENGNYDAFVDPRLQDYNATEMERMVACANACVRVFALHRPCMSMIVHVLEGLRAIAELKEVHQI</sequence>
<keyword evidence="11 16" id="KW-0472">Membrane</keyword>
<dbReference type="eggNOG" id="KOG1187">
    <property type="taxonomic scope" value="Eukaryota"/>
</dbReference>
<dbReference type="FunFam" id="3.30.200.20:FF:000178">
    <property type="entry name" value="serine/threonine-protein kinase PBS1-like"/>
    <property type="match status" value="1"/>
</dbReference>
<dbReference type="KEGG" id="nnu:104606956"/>
<proteinExistence type="predicted"/>
<evidence type="ECO:0000256" key="4">
    <source>
        <dbReference type="ARBA" id="ARBA00022527"/>
    </source>
</evidence>
<keyword evidence="18" id="KW-1185">Reference proteome</keyword>
<keyword evidence="5" id="KW-0808">Transferase</keyword>
<dbReference type="AlphaFoldDB" id="A0A1U8ASD7"/>
<evidence type="ECO:0000256" key="12">
    <source>
        <dbReference type="ARBA" id="ARBA00047899"/>
    </source>
</evidence>
<evidence type="ECO:0000313" key="18">
    <source>
        <dbReference type="Proteomes" id="UP000189703"/>
    </source>
</evidence>
<dbReference type="FunFam" id="1.10.510.10:FF:000173">
    <property type="entry name" value="proline-rich receptor-like protein kinase PERK8"/>
    <property type="match status" value="1"/>
</dbReference>
<keyword evidence="8" id="KW-0418">Kinase</keyword>
<comment type="catalytic activity">
    <reaction evidence="13">
        <text>L-seryl-[protein] + ATP = O-phospho-L-seryl-[protein] + ADP + H(+)</text>
        <dbReference type="Rhea" id="RHEA:17989"/>
        <dbReference type="Rhea" id="RHEA-COMP:9863"/>
        <dbReference type="Rhea" id="RHEA-COMP:11604"/>
        <dbReference type="ChEBI" id="CHEBI:15378"/>
        <dbReference type="ChEBI" id="CHEBI:29999"/>
        <dbReference type="ChEBI" id="CHEBI:30616"/>
        <dbReference type="ChEBI" id="CHEBI:83421"/>
        <dbReference type="ChEBI" id="CHEBI:456216"/>
        <dbReference type="EC" id="2.7.11.1"/>
    </reaction>
</comment>
<evidence type="ECO:0000256" key="14">
    <source>
        <dbReference type="PROSITE-ProRule" id="PRU10141"/>
    </source>
</evidence>
<dbReference type="PROSITE" id="PS50011">
    <property type="entry name" value="PROTEIN_KINASE_DOM"/>
    <property type="match status" value="1"/>
</dbReference>
<protein>
    <recommendedName>
        <fullName evidence="2">non-specific serine/threonine protein kinase</fullName>
        <ecNumber evidence="2">2.7.11.1</ecNumber>
    </recommendedName>
</protein>
<comment type="subcellular location">
    <subcellularLocation>
        <location evidence="1">Cell membrane</location>
        <topology evidence="1">Single-pass membrane protein</topology>
    </subcellularLocation>
</comment>
<dbReference type="InterPro" id="IPR000719">
    <property type="entry name" value="Prot_kinase_dom"/>
</dbReference>
<dbReference type="InterPro" id="IPR011009">
    <property type="entry name" value="Kinase-like_dom_sf"/>
</dbReference>
<dbReference type="InterPro" id="IPR047117">
    <property type="entry name" value="PERK1-13-like"/>
</dbReference>
<dbReference type="OrthoDB" id="4062651at2759"/>
<dbReference type="GO" id="GO:0005524">
    <property type="term" value="F:ATP binding"/>
    <property type="evidence" value="ECO:0007669"/>
    <property type="project" value="UniProtKB-UniRule"/>
</dbReference>
<dbReference type="Gene3D" id="3.30.200.20">
    <property type="entry name" value="Phosphorylase Kinase, domain 1"/>
    <property type="match status" value="1"/>
</dbReference>
<dbReference type="Pfam" id="PF07714">
    <property type="entry name" value="PK_Tyr_Ser-Thr"/>
    <property type="match status" value="1"/>
</dbReference>
<feature type="compositionally biased region" description="Low complexity" evidence="15">
    <location>
        <begin position="99"/>
        <end position="124"/>
    </location>
</feature>
<evidence type="ECO:0000256" key="11">
    <source>
        <dbReference type="ARBA" id="ARBA00023136"/>
    </source>
</evidence>
<accession>A0A1U8ASD7</accession>
<dbReference type="GO" id="GO:0004674">
    <property type="term" value="F:protein serine/threonine kinase activity"/>
    <property type="evidence" value="ECO:0007669"/>
    <property type="project" value="UniProtKB-KW"/>
</dbReference>
<reference evidence="19" key="1">
    <citation type="submission" date="2025-08" db="UniProtKB">
        <authorList>
            <consortium name="RefSeq"/>
        </authorList>
    </citation>
    <scope>IDENTIFICATION</scope>
</reference>
<dbReference type="PROSITE" id="PS00107">
    <property type="entry name" value="PROTEIN_KINASE_ATP"/>
    <property type="match status" value="1"/>
</dbReference>
<gene>
    <name evidence="19" type="primary">LOC104606956</name>
</gene>
<evidence type="ECO:0000256" key="10">
    <source>
        <dbReference type="ARBA" id="ARBA00022989"/>
    </source>
</evidence>
<dbReference type="STRING" id="4432.A0A1U8ASD7"/>
<keyword evidence="9 14" id="KW-0067">ATP-binding</keyword>
<evidence type="ECO:0000256" key="1">
    <source>
        <dbReference type="ARBA" id="ARBA00004162"/>
    </source>
</evidence>
<feature type="compositionally biased region" description="Low complexity" evidence="15">
    <location>
        <begin position="1"/>
        <end position="26"/>
    </location>
</feature>
<dbReference type="EC" id="2.7.11.1" evidence="2"/>
<dbReference type="GO" id="GO:0005886">
    <property type="term" value="C:plasma membrane"/>
    <property type="evidence" value="ECO:0000318"/>
    <property type="project" value="GO_Central"/>
</dbReference>
<evidence type="ECO:0000256" key="3">
    <source>
        <dbReference type="ARBA" id="ARBA00022475"/>
    </source>
</evidence>
<feature type="region of interest" description="Disordered" evidence="15">
    <location>
        <begin position="164"/>
        <end position="197"/>
    </location>
</feature>
<dbReference type="InterPro" id="IPR001245">
    <property type="entry name" value="Ser-Thr/Tyr_kinase_cat_dom"/>
</dbReference>
<evidence type="ECO:0000256" key="13">
    <source>
        <dbReference type="ARBA" id="ARBA00048679"/>
    </source>
</evidence>
<dbReference type="RefSeq" id="XP_010270713.1">
    <property type="nucleotide sequence ID" value="XM_010272411.1"/>
</dbReference>
<evidence type="ECO:0000256" key="2">
    <source>
        <dbReference type="ARBA" id="ARBA00012513"/>
    </source>
</evidence>
<evidence type="ECO:0000256" key="7">
    <source>
        <dbReference type="ARBA" id="ARBA00022741"/>
    </source>
</evidence>
<evidence type="ECO:0000256" key="16">
    <source>
        <dbReference type="SAM" id="Phobius"/>
    </source>
</evidence>
<organism evidence="18 19">
    <name type="scientific">Nelumbo nucifera</name>
    <name type="common">Sacred lotus</name>
    <dbReference type="NCBI Taxonomy" id="4432"/>
    <lineage>
        <taxon>Eukaryota</taxon>
        <taxon>Viridiplantae</taxon>
        <taxon>Streptophyta</taxon>
        <taxon>Embryophyta</taxon>
        <taxon>Tracheophyta</taxon>
        <taxon>Spermatophyta</taxon>
        <taxon>Magnoliopsida</taxon>
        <taxon>Proteales</taxon>
        <taxon>Nelumbonaceae</taxon>
        <taxon>Nelumbo</taxon>
    </lineage>
</organism>
<feature type="region of interest" description="Disordered" evidence="15">
    <location>
        <begin position="99"/>
        <end position="125"/>
    </location>
</feature>
<evidence type="ECO:0000259" key="17">
    <source>
        <dbReference type="PROSITE" id="PS50011"/>
    </source>
</evidence>
<comment type="catalytic activity">
    <reaction evidence="12">
        <text>L-threonyl-[protein] + ATP = O-phospho-L-threonyl-[protein] + ADP + H(+)</text>
        <dbReference type="Rhea" id="RHEA:46608"/>
        <dbReference type="Rhea" id="RHEA-COMP:11060"/>
        <dbReference type="Rhea" id="RHEA-COMP:11605"/>
        <dbReference type="ChEBI" id="CHEBI:15378"/>
        <dbReference type="ChEBI" id="CHEBI:30013"/>
        <dbReference type="ChEBI" id="CHEBI:30616"/>
        <dbReference type="ChEBI" id="CHEBI:61977"/>
        <dbReference type="ChEBI" id="CHEBI:456216"/>
        <dbReference type="EC" id="2.7.11.1"/>
    </reaction>
</comment>
<feature type="region of interest" description="Disordered" evidence="15">
    <location>
        <begin position="1"/>
        <end position="38"/>
    </location>
</feature>
<dbReference type="PANTHER" id="PTHR47982:SF35">
    <property type="entry name" value="PROLINE-RICH RECEPTOR-LIKE PROTEIN KINASE PERK1-RELATED"/>
    <property type="match status" value="1"/>
</dbReference>
<dbReference type="InParanoid" id="A0A1U8ASD7"/>
<dbReference type="SUPFAM" id="SSF56112">
    <property type="entry name" value="Protein kinase-like (PK-like)"/>
    <property type="match status" value="1"/>
</dbReference>
<feature type="transmembrane region" description="Helical" evidence="16">
    <location>
        <begin position="135"/>
        <end position="157"/>
    </location>
</feature>
<feature type="binding site" evidence="14">
    <location>
        <position position="302"/>
    </location>
    <ligand>
        <name>ATP</name>
        <dbReference type="ChEBI" id="CHEBI:30616"/>
    </ligand>
</feature>
<evidence type="ECO:0000256" key="15">
    <source>
        <dbReference type="SAM" id="MobiDB-lite"/>
    </source>
</evidence>
<keyword evidence="7 14" id="KW-0547">Nucleotide-binding</keyword>
<evidence type="ECO:0000256" key="9">
    <source>
        <dbReference type="ARBA" id="ARBA00022840"/>
    </source>
</evidence>
<dbReference type="InterPro" id="IPR017441">
    <property type="entry name" value="Protein_kinase_ATP_BS"/>
</dbReference>
<name>A0A1U8ASD7_NELNU</name>
<evidence type="ECO:0000256" key="8">
    <source>
        <dbReference type="ARBA" id="ARBA00022777"/>
    </source>
</evidence>
<keyword evidence="6 16" id="KW-0812">Transmembrane</keyword>
<dbReference type="Gene3D" id="1.10.510.10">
    <property type="entry name" value="Transferase(Phosphotransferase) domain 1"/>
    <property type="match status" value="1"/>
</dbReference>
<dbReference type="GeneID" id="104606956"/>
<evidence type="ECO:0000256" key="5">
    <source>
        <dbReference type="ARBA" id="ARBA00022679"/>
    </source>
</evidence>
<feature type="domain" description="Protein kinase" evidence="17">
    <location>
        <begin position="274"/>
        <end position="561"/>
    </location>
</feature>
<evidence type="ECO:0000256" key="6">
    <source>
        <dbReference type="ARBA" id="ARBA00022692"/>
    </source>
</evidence>
<evidence type="ECO:0000313" key="19">
    <source>
        <dbReference type="RefSeq" id="XP_010270713.1"/>
    </source>
</evidence>
<dbReference type="PANTHER" id="PTHR47982">
    <property type="entry name" value="PROLINE-RICH RECEPTOR-LIKE PROTEIN KINASE PERK4"/>
    <property type="match status" value="1"/>
</dbReference>
<dbReference type="Proteomes" id="UP000189703">
    <property type="component" value="Unplaced"/>
</dbReference>